<dbReference type="SUPFAM" id="SSF49785">
    <property type="entry name" value="Galactose-binding domain-like"/>
    <property type="match status" value="1"/>
</dbReference>
<evidence type="ECO:0000259" key="5">
    <source>
        <dbReference type="Pfam" id="PF02837"/>
    </source>
</evidence>
<evidence type="ECO:0000256" key="1">
    <source>
        <dbReference type="ARBA" id="ARBA00007401"/>
    </source>
</evidence>
<evidence type="ECO:0000313" key="7">
    <source>
        <dbReference type="Proteomes" id="UP000050867"/>
    </source>
</evidence>
<dbReference type="PANTHER" id="PTHR42732:SF1">
    <property type="entry name" value="BETA-MANNOSIDASE"/>
    <property type="match status" value="1"/>
</dbReference>
<dbReference type="OrthoDB" id="9762066at2"/>
<dbReference type="Gene3D" id="2.60.120.260">
    <property type="entry name" value="Galactose-binding domain-like"/>
    <property type="match status" value="1"/>
</dbReference>
<gene>
    <name evidence="6" type="ORF">AQ490_19645</name>
</gene>
<dbReference type="InterPro" id="IPR008979">
    <property type="entry name" value="Galactose-bd-like_sf"/>
</dbReference>
<dbReference type="RefSeq" id="WP_018383086.1">
    <property type="nucleotide sequence ID" value="NZ_LLZU01000011.1"/>
</dbReference>
<dbReference type="AlphaFoldDB" id="A0A0T6LU94"/>
<evidence type="ECO:0000313" key="6">
    <source>
        <dbReference type="EMBL" id="KRV49545.1"/>
    </source>
</evidence>
<dbReference type="InterPro" id="IPR036156">
    <property type="entry name" value="Beta-gal/glucu_dom_sf"/>
</dbReference>
<dbReference type="Pfam" id="PF02836">
    <property type="entry name" value="Glyco_hydro_2_C"/>
    <property type="match status" value="1"/>
</dbReference>
<dbReference type="Pfam" id="PF02837">
    <property type="entry name" value="Glyco_hydro_2_N"/>
    <property type="match status" value="1"/>
</dbReference>
<dbReference type="InterPro" id="IPR017853">
    <property type="entry name" value="GH"/>
</dbReference>
<dbReference type="PRINTS" id="PR00132">
    <property type="entry name" value="GLHYDRLASE2"/>
</dbReference>
<accession>A0A0T6LU94</accession>
<name>A0A0T6LU94_WENVI</name>
<dbReference type="PANTHER" id="PTHR42732">
    <property type="entry name" value="BETA-GALACTOSIDASE"/>
    <property type="match status" value="1"/>
</dbReference>
<dbReference type="InterPro" id="IPR006104">
    <property type="entry name" value="Glyco_hydro_2_N"/>
</dbReference>
<dbReference type="InterPro" id="IPR006311">
    <property type="entry name" value="TAT_signal"/>
</dbReference>
<dbReference type="EMBL" id="LLZU01000011">
    <property type="protein sequence ID" value="KRV49545.1"/>
    <property type="molecule type" value="Genomic_DNA"/>
</dbReference>
<keyword evidence="2" id="KW-0378">Hydrolase</keyword>
<dbReference type="InterPro" id="IPR006101">
    <property type="entry name" value="Glyco_hydro_2"/>
</dbReference>
<comment type="caution">
    <text evidence="6">The sequence shown here is derived from an EMBL/GenBank/DDBJ whole genome shotgun (WGS) entry which is preliminary data.</text>
</comment>
<reference evidence="6 7" key="1">
    <citation type="submission" date="2015-10" db="EMBL/GenBank/DDBJ databases">
        <title>Draft genome sequence of pyrrolomycin-producing Streptomyces vitaminophilus.</title>
        <authorList>
            <person name="Graham D.E."/>
            <person name="Mahan K.M."/>
            <person name="Klingeman D.M."/>
            <person name="Hettich R.L."/>
            <person name="Parry R.J."/>
        </authorList>
    </citation>
    <scope>NUCLEOTIDE SEQUENCE [LARGE SCALE GENOMIC DNA]</scope>
    <source>
        <strain evidence="6 7">ATCC 31673</strain>
    </source>
</reference>
<evidence type="ECO:0000256" key="2">
    <source>
        <dbReference type="ARBA" id="ARBA00022801"/>
    </source>
</evidence>
<dbReference type="Gene3D" id="3.20.20.80">
    <property type="entry name" value="Glycosidases"/>
    <property type="match status" value="1"/>
</dbReference>
<dbReference type="GO" id="GO:0004553">
    <property type="term" value="F:hydrolase activity, hydrolyzing O-glycosyl compounds"/>
    <property type="evidence" value="ECO:0007669"/>
    <property type="project" value="InterPro"/>
</dbReference>
<dbReference type="SUPFAM" id="SSF51445">
    <property type="entry name" value="(Trans)glycosidases"/>
    <property type="match status" value="1"/>
</dbReference>
<evidence type="ECO:0000259" key="4">
    <source>
        <dbReference type="Pfam" id="PF02836"/>
    </source>
</evidence>
<feature type="domain" description="Glycosyl hydrolases family 2 sugar binding" evidence="5">
    <location>
        <begin position="98"/>
        <end position="276"/>
    </location>
</feature>
<proteinExistence type="inferred from homology"/>
<keyword evidence="7" id="KW-1185">Reference proteome</keyword>
<dbReference type="Gene3D" id="2.60.40.10">
    <property type="entry name" value="Immunoglobulins"/>
    <property type="match status" value="1"/>
</dbReference>
<comment type="similarity">
    <text evidence="1">Belongs to the glycosyl hydrolase 2 family.</text>
</comment>
<dbReference type="eggNOG" id="COG3250">
    <property type="taxonomic scope" value="Bacteria"/>
</dbReference>
<protein>
    <submittedName>
        <fullName evidence="6">Beta-galactosidase</fullName>
    </submittedName>
</protein>
<dbReference type="Proteomes" id="UP000050867">
    <property type="component" value="Unassembled WGS sequence"/>
</dbReference>
<feature type="domain" description="Glycoside hydrolase family 2 catalytic" evidence="4">
    <location>
        <begin position="387"/>
        <end position="654"/>
    </location>
</feature>
<dbReference type="InterPro" id="IPR006103">
    <property type="entry name" value="Glyco_hydro_2_cat"/>
</dbReference>
<dbReference type="SUPFAM" id="SSF49303">
    <property type="entry name" value="beta-Galactosidase/glucuronidase domain"/>
    <property type="match status" value="1"/>
</dbReference>
<sequence length="693" mass="75595">MTTQPPTHPARGLSRRAVVAAAGVAGVVALPVWPGAARAAARDTGTAGAPVLDTHPPTEPSGTHVRDVGGTGVVFQYGAVLPSFDGWRTREPTRDYASLDGRWRFRFDPEGTGDRAGWQSPDHDDRDWDHVTVPGTWDLLDTPDFASLDGAAFGKGTAFTDGYAWYRTTVAVPASWRGRHVRVNFLAVGYSAEVWLNGVHLGKHEGANSPFSLPVSEGLRPGTRHTVAVRVFRRASYTDYTAARPQPVTDDHELPYKPVDYWPYAGITRSAWLESVPAVTVAKLLVAGSPAGGGTFQARAVLENHGDTDFVGRLTVDPGRDSGGRPTTEEVRVPARSVGVVPVTLPVPGAPRWSPGSPRLLTARATLTDGSHHRVDTLATTYGVREVSVGDAELRLNGAPLFLKGVNWHEETAVRGRAMTPRDYDAELGPLLDLGANFVRNCVYNRHPYAYDWADRHGVLVMDDIDTMWLNTAQQKLQTERYGLARALALTMAWTQHNHPSVILWCLQNESEIDGGGAPVYRAWLADLKAAVRAVDLTARPVTWASHTSNDPAFDLADVVGFNEYFGYFYGRDTDLGPTLDAVHARYPDKPILITENGTWSIAGTHGPGTTQGTEEWQAAGLRSHWSQAAQRAAFVAGYTYWVLKDYKQRAGYNQAYNGVSVMGVRTFDGQRTKLAYRAFQEAVNPRGEPANP</sequence>
<evidence type="ECO:0000256" key="3">
    <source>
        <dbReference type="ARBA" id="ARBA00023295"/>
    </source>
</evidence>
<organism evidence="6 7">
    <name type="scientific">Wenjunlia vitaminophila</name>
    <name type="common">Streptomyces vitaminophilus</name>
    <dbReference type="NCBI Taxonomy" id="76728"/>
    <lineage>
        <taxon>Bacteria</taxon>
        <taxon>Bacillati</taxon>
        <taxon>Actinomycetota</taxon>
        <taxon>Actinomycetes</taxon>
        <taxon>Kitasatosporales</taxon>
        <taxon>Streptomycetaceae</taxon>
        <taxon>Wenjunlia</taxon>
    </lineage>
</organism>
<dbReference type="PROSITE" id="PS51318">
    <property type="entry name" value="TAT"/>
    <property type="match status" value="1"/>
</dbReference>
<dbReference type="STRING" id="76728.AQ490_19645"/>
<keyword evidence="3" id="KW-0326">Glycosidase</keyword>
<dbReference type="InterPro" id="IPR013783">
    <property type="entry name" value="Ig-like_fold"/>
</dbReference>
<dbReference type="InterPro" id="IPR051913">
    <property type="entry name" value="GH2_Domain-Containing"/>
</dbReference>
<dbReference type="GO" id="GO:0005975">
    <property type="term" value="P:carbohydrate metabolic process"/>
    <property type="evidence" value="ECO:0007669"/>
    <property type="project" value="InterPro"/>
</dbReference>